<reference evidence="1 2" key="1">
    <citation type="submission" date="2016-11" db="EMBL/GenBank/DDBJ databases">
        <authorList>
            <person name="Jaros S."/>
            <person name="Januszkiewicz K."/>
            <person name="Wedrychowicz H."/>
        </authorList>
    </citation>
    <scope>NUCLEOTIDE SEQUENCE [LARGE SCALE GENOMIC DNA]</scope>
    <source>
        <strain evidence="1 2">GAS138</strain>
    </source>
</reference>
<evidence type="ECO:0000313" key="2">
    <source>
        <dbReference type="Proteomes" id="UP000189796"/>
    </source>
</evidence>
<evidence type="ECO:0000313" key="1">
    <source>
        <dbReference type="EMBL" id="SHH77772.1"/>
    </source>
</evidence>
<dbReference type="AlphaFoldDB" id="A0A1M5VRA0"/>
<gene>
    <name evidence="1" type="ORF">SAMN05443248_6124</name>
</gene>
<name>A0A1M5VRA0_9BRAD</name>
<protein>
    <submittedName>
        <fullName evidence="1">Uncharacterized protein</fullName>
    </submittedName>
</protein>
<dbReference type="EMBL" id="LT670817">
    <property type="protein sequence ID" value="SHH77772.1"/>
    <property type="molecule type" value="Genomic_DNA"/>
</dbReference>
<dbReference type="Proteomes" id="UP000189796">
    <property type="component" value="Chromosome I"/>
</dbReference>
<sequence length="154" mass="17282">MAHALNLTFKIKQDAETLQKLQDVKKVFASQIQPAIDSVLTSCKLVHFARILVIDDRYMMVLTEYDGDHLAYTEFFRVNLPDVFKMMFSLAEGAPPWDQINNQNDFFNASKVLQVRSLGESTTGEPDANGGVAGYLFSAYGQREVKDILAKLAD</sequence>
<dbReference type="OrthoDB" id="8224249at2"/>
<accession>A0A1M5VRA0</accession>
<proteinExistence type="predicted"/>
<dbReference type="RefSeq" id="WP_079604578.1">
    <property type="nucleotide sequence ID" value="NZ_LT670817.1"/>
</dbReference>
<organism evidence="1 2">
    <name type="scientific">Bradyrhizobium erythrophlei</name>
    <dbReference type="NCBI Taxonomy" id="1437360"/>
    <lineage>
        <taxon>Bacteria</taxon>
        <taxon>Pseudomonadati</taxon>
        <taxon>Pseudomonadota</taxon>
        <taxon>Alphaproteobacteria</taxon>
        <taxon>Hyphomicrobiales</taxon>
        <taxon>Nitrobacteraceae</taxon>
        <taxon>Bradyrhizobium</taxon>
    </lineage>
</organism>